<reference evidence="7 8" key="1">
    <citation type="submission" date="2015-12" db="EMBL/GenBank/DDBJ databases">
        <title>Draft genome sequence of Moniliophthora roreri, the causal agent of frosty pod rot of cacao.</title>
        <authorList>
            <person name="Aime M.C."/>
            <person name="Diaz-Valderrama J.R."/>
            <person name="Kijpornyongpan T."/>
            <person name="Phillips-Mora W."/>
        </authorList>
    </citation>
    <scope>NUCLEOTIDE SEQUENCE [LARGE SCALE GENOMIC DNA]</scope>
    <source>
        <strain evidence="7 8">MCA 2952</strain>
    </source>
</reference>
<feature type="compositionally biased region" description="Low complexity" evidence="5">
    <location>
        <begin position="97"/>
        <end position="109"/>
    </location>
</feature>
<dbReference type="GO" id="GO:0008270">
    <property type="term" value="F:zinc ion binding"/>
    <property type="evidence" value="ECO:0007669"/>
    <property type="project" value="InterPro"/>
</dbReference>
<evidence type="ECO:0000256" key="5">
    <source>
        <dbReference type="SAM" id="MobiDB-lite"/>
    </source>
</evidence>
<dbReference type="Pfam" id="PF00172">
    <property type="entry name" value="Zn_clus"/>
    <property type="match status" value="1"/>
</dbReference>
<dbReference type="PANTHER" id="PTHR47424">
    <property type="entry name" value="REGULATORY PROTEIN GAL4"/>
    <property type="match status" value="1"/>
</dbReference>
<evidence type="ECO:0000256" key="4">
    <source>
        <dbReference type="ARBA" id="ARBA00023242"/>
    </source>
</evidence>
<evidence type="ECO:0000256" key="2">
    <source>
        <dbReference type="ARBA" id="ARBA00023125"/>
    </source>
</evidence>
<dbReference type="InterPro" id="IPR051127">
    <property type="entry name" value="Fungal_SecMet_Regulators"/>
</dbReference>
<evidence type="ECO:0000256" key="3">
    <source>
        <dbReference type="ARBA" id="ARBA00023163"/>
    </source>
</evidence>
<dbReference type="SMART" id="SM00066">
    <property type="entry name" value="GAL4"/>
    <property type="match status" value="1"/>
</dbReference>
<comment type="caution">
    <text evidence="7">The sequence shown here is derived from an EMBL/GenBank/DDBJ whole genome shotgun (WGS) entry which is preliminary data.</text>
</comment>
<evidence type="ECO:0000256" key="1">
    <source>
        <dbReference type="ARBA" id="ARBA00023015"/>
    </source>
</evidence>
<feature type="domain" description="Zn(2)-C6 fungal-type" evidence="6">
    <location>
        <begin position="15"/>
        <end position="50"/>
    </location>
</feature>
<dbReference type="EMBL" id="LATX01002339">
    <property type="protein sequence ID" value="KTB31302.1"/>
    <property type="molecule type" value="Genomic_DNA"/>
</dbReference>
<dbReference type="PROSITE" id="PS00463">
    <property type="entry name" value="ZN2_CY6_FUNGAL_1"/>
    <property type="match status" value="1"/>
</dbReference>
<dbReference type="SUPFAM" id="SSF57701">
    <property type="entry name" value="Zn2/Cys6 DNA-binding domain"/>
    <property type="match status" value="1"/>
</dbReference>
<protein>
    <recommendedName>
        <fullName evidence="6">Zn(2)-C6 fungal-type domain-containing protein</fullName>
    </recommendedName>
</protein>
<dbReference type="GO" id="GO:0005634">
    <property type="term" value="C:nucleus"/>
    <property type="evidence" value="ECO:0007669"/>
    <property type="project" value="TreeGrafter"/>
</dbReference>
<organism evidence="7 8">
    <name type="scientific">Moniliophthora roreri</name>
    <name type="common">Frosty pod rot fungus</name>
    <name type="synonym">Monilia roreri</name>
    <dbReference type="NCBI Taxonomy" id="221103"/>
    <lineage>
        <taxon>Eukaryota</taxon>
        <taxon>Fungi</taxon>
        <taxon>Dikarya</taxon>
        <taxon>Basidiomycota</taxon>
        <taxon>Agaricomycotina</taxon>
        <taxon>Agaricomycetes</taxon>
        <taxon>Agaricomycetidae</taxon>
        <taxon>Agaricales</taxon>
        <taxon>Marasmiineae</taxon>
        <taxon>Marasmiaceae</taxon>
        <taxon>Moniliophthora</taxon>
    </lineage>
</organism>
<dbReference type="AlphaFoldDB" id="A0A0W0F4P5"/>
<dbReference type="GO" id="GO:0000435">
    <property type="term" value="P:positive regulation of transcription from RNA polymerase II promoter by galactose"/>
    <property type="evidence" value="ECO:0007669"/>
    <property type="project" value="TreeGrafter"/>
</dbReference>
<evidence type="ECO:0000259" key="6">
    <source>
        <dbReference type="PROSITE" id="PS50048"/>
    </source>
</evidence>
<keyword evidence="3" id="KW-0804">Transcription</keyword>
<keyword evidence="4" id="KW-0539">Nucleus</keyword>
<dbReference type="CDD" id="cd00067">
    <property type="entry name" value="GAL4"/>
    <property type="match status" value="1"/>
</dbReference>
<dbReference type="PROSITE" id="PS50048">
    <property type="entry name" value="ZN2_CY6_FUNGAL_2"/>
    <property type="match status" value="1"/>
</dbReference>
<gene>
    <name evidence="7" type="ORF">WG66_16144</name>
</gene>
<feature type="region of interest" description="Disordered" evidence="5">
    <location>
        <begin position="72"/>
        <end position="112"/>
    </location>
</feature>
<accession>A0A0W0F4P5</accession>
<sequence length="174" mass="19536">MKDKSNSKRSRVLLACTSCRARKIKCYRSNPHSVTSSCNRCRHRGIQCEYTPIDTERGASGIDPSPVYLYYPYCDDKPQRSDTSSPDSDGRQSPANSDYSSNSDDSISSLGYTSTTDGWPSPELLTQPIHDENSVFYARSFAHHLSAMDSYSISSIPGYRSNAIHNHGYHPYYQ</sequence>
<dbReference type="Proteomes" id="UP000054988">
    <property type="component" value="Unassembled WGS sequence"/>
</dbReference>
<name>A0A0W0F4P5_MONRR</name>
<dbReference type="PANTHER" id="PTHR47424:SF3">
    <property type="entry name" value="REGULATORY PROTEIN GAL4"/>
    <property type="match status" value="1"/>
</dbReference>
<evidence type="ECO:0000313" key="7">
    <source>
        <dbReference type="EMBL" id="KTB31302.1"/>
    </source>
</evidence>
<proteinExistence type="predicted"/>
<dbReference type="Gene3D" id="4.10.240.10">
    <property type="entry name" value="Zn(2)-C6 fungal-type DNA-binding domain"/>
    <property type="match status" value="1"/>
</dbReference>
<dbReference type="InterPro" id="IPR001138">
    <property type="entry name" value="Zn2Cys6_DnaBD"/>
</dbReference>
<evidence type="ECO:0000313" key="8">
    <source>
        <dbReference type="Proteomes" id="UP000054988"/>
    </source>
</evidence>
<keyword evidence="1" id="KW-0805">Transcription regulation</keyword>
<dbReference type="GO" id="GO:0000981">
    <property type="term" value="F:DNA-binding transcription factor activity, RNA polymerase II-specific"/>
    <property type="evidence" value="ECO:0007669"/>
    <property type="project" value="InterPro"/>
</dbReference>
<dbReference type="GO" id="GO:0000978">
    <property type="term" value="F:RNA polymerase II cis-regulatory region sequence-specific DNA binding"/>
    <property type="evidence" value="ECO:0007669"/>
    <property type="project" value="TreeGrafter"/>
</dbReference>
<feature type="compositionally biased region" description="Polar residues" evidence="5">
    <location>
        <begin position="81"/>
        <end position="96"/>
    </location>
</feature>
<dbReference type="InterPro" id="IPR036864">
    <property type="entry name" value="Zn2-C6_fun-type_DNA-bd_sf"/>
</dbReference>
<keyword evidence="2" id="KW-0238">DNA-binding</keyword>